<dbReference type="PANTHER" id="PTHR33734">
    <property type="entry name" value="LYSM DOMAIN-CONTAINING GPI-ANCHORED PROTEIN 2"/>
    <property type="match status" value="1"/>
</dbReference>
<evidence type="ECO:0000313" key="2">
    <source>
        <dbReference type="EMBL" id="MBO0654191.1"/>
    </source>
</evidence>
<evidence type="ECO:0000313" key="3">
    <source>
        <dbReference type="Proteomes" id="UP000664781"/>
    </source>
</evidence>
<dbReference type="InterPro" id="IPR036779">
    <property type="entry name" value="LysM_dom_sf"/>
</dbReference>
<dbReference type="SUPFAM" id="SSF54106">
    <property type="entry name" value="LysM domain"/>
    <property type="match status" value="1"/>
</dbReference>
<dbReference type="Proteomes" id="UP000664781">
    <property type="component" value="Unassembled WGS sequence"/>
</dbReference>
<feature type="domain" description="LysM" evidence="1">
    <location>
        <begin position="6"/>
        <end position="50"/>
    </location>
</feature>
<keyword evidence="3" id="KW-1185">Reference proteome</keyword>
<organism evidence="2 3">
    <name type="scientific">Streptomyces triculaminicus</name>
    <dbReference type="NCBI Taxonomy" id="2816232"/>
    <lineage>
        <taxon>Bacteria</taxon>
        <taxon>Bacillati</taxon>
        <taxon>Actinomycetota</taxon>
        <taxon>Actinomycetes</taxon>
        <taxon>Kitasatosporales</taxon>
        <taxon>Streptomycetaceae</taxon>
        <taxon>Streptomyces</taxon>
    </lineage>
</organism>
<dbReference type="SMART" id="SM00257">
    <property type="entry name" value="LysM"/>
    <property type="match status" value="1"/>
</dbReference>
<reference evidence="2" key="1">
    <citation type="submission" date="2021-03" db="EMBL/GenBank/DDBJ databases">
        <title>Streptomyces strains.</title>
        <authorList>
            <person name="Lund M.B."/>
            <person name="Toerring T."/>
        </authorList>
    </citation>
    <scope>NUCLEOTIDE SEQUENCE</scope>
    <source>
        <strain evidence="2">JCM 4242</strain>
    </source>
</reference>
<dbReference type="PROSITE" id="PS51782">
    <property type="entry name" value="LYSM"/>
    <property type="match status" value="1"/>
</dbReference>
<gene>
    <name evidence="2" type="ORF">J1792_15850</name>
</gene>
<dbReference type="InterPro" id="IPR047763">
    <property type="entry name" value="PG_bind_dom_phiBT1-type"/>
</dbReference>
<evidence type="ECO:0000259" key="1">
    <source>
        <dbReference type="PROSITE" id="PS51782"/>
    </source>
</evidence>
<dbReference type="EMBL" id="JAFMOF010000002">
    <property type="protein sequence ID" value="MBO0654191.1"/>
    <property type="molecule type" value="Genomic_DNA"/>
</dbReference>
<name>A0A939JMH4_9ACTN</name>
<dbReference type="RefSeq" id="WP_086575185.1">
    <property type="nucleotide sequence ID" value="NZ_JAFMOF010000002.1"/>
</dbReference>
<dbReference type="CDD" id="cd00118">
    <property type="entry name" value="LysM"/>
    <property type="match status" value="1"/>
</dbReference>
<proteinExistence type="predicted"/>
<dbReference type="AlphaFoldDB" id="A0A939JMH4"/>
<dbReference type="GO" id="GO:0008932">
    <property type="term" value="F:lytic endotransglycosylase activity"/>
    <property type="evidence" value="ECO:0007669"/>
    <property type="project" value="TreeGrafter"/>
</dbReference>
<dbReference type="Pfam" id="PF01476">
    <property type="entry name" value="LysM"/>
    <property type="match status" value="1"/>
</dbReference>
<protein>
    <submittedName>
        <fullName evidence="2">Peptidoglycan-binding protein</fullName>
    </submittedName>
</protein>
<sequence length="141" mass="15953">MRVEDTFYVVVTGDTLFKIATRFNTTVEQLQAWNHIPDPNHIEVGQQLLVAKSPSGFVPFPGAAWFKAKPNHPIISLMAVRLVEEGCSAYGPNGGQTQWDDEDRRSYSLWQQKLGFKGDDADGWPGEKSWDKLQVPFPQFE</sequence>
<comment type="caution">
    <text evidence="2">The sequence shown here is derived from an EMBL/GenBank/DDBJ whole genome shotgun (WGS) entry which is preliminary data.</text>
</comment>
<dbReference type="InterPro" id="IPR018392">
    <property type="entry name" value="LysM"/>
</dbReference>
<dbReference type="PANTHER" id="PTHR33734:SF22">
    <property type="entry name" value="MEMBRANE-BOUND LYTIC MUREIN TRANSGLYCOSYLASE D"/>
    <property type="match status" value="1"/>
</dbReference>
<dbReference type="Gene3D" id="3.10.350.10">
    <property type="entry name" value="LysM domain"/>
    <property type="match status" value="1"/>
</dbReference>
<accession>A0A939JMH4</accession>
<dbReference type="NCBIfam" id="NF038080">
    <property type="entry name" value="PG_bind_siph"/>
    <property type="match status" value="1"/>
</dbReference>